<feature type="compositionally biased region" description="Basic residues" evidence="1">
    <location>
        <begin position="1"/>
        <end position="10"/>
    </location>
</feature>
<evidence type="ECO:0000313" key="2">
    <source>
        <dbReference type="EMBL" id="CAG7886956.1"/>
    </source>
</evidence>
<proteinExistence type="predicted"/>
<dbReference type="Proteomes" id="UP000694005">
    <property type="component" value="Chromosome A01"/>
</dbReference>
<feature type="compositionally biased region" description="Polar residues" evidence="1">
    <location>
        <begin position="203"/>
        <end position="233"/>
    </location>
</feature>
<name>A0A3P5ZQ95_BRACM</name>
<evidence type="ECO:0000256" key="1">
    <source>
        <dbReference type="SAM" id="MobiDB-lite"/>
    </source>
</evidence>
<feature type="non-terminal residue" evidence="3">
    <location>
        <position position="1"/>
    </location>
</feature>
<feature type="region of interest" description="Disordered" evidence="1">
    <location>
        <begin position="293"/>
        <end position="351"/>
    </location>
</feature>
<feature type="region of interest" description="Disordered" evidence="1">
    <location>
        <begin position="1"/>
        <end position="55"/>
    </location>
</feature>
<dbReference type="Gramene" id="A01p10320.2_BraZ1">
    <property type="protein sequence ID" value="A01p10320.2_BraZ1.CDS"/>
    <property type="gene ID" value="A01g10320.2_BraZ1"/>
</dbReference>
<sequence length="351" mass="37295">MKKKKPKKSPARSSPTKSSPKTPSPAKSSPNPSNSSPDTEDTTIVDPKNGSDAQFDFTVDEVAHHSSDPVDLFPKELVIVAPSTDPSLLCDKTATGMVTESSLVAPLVISGVETEGPETTPLITSELSSIAPQVTSEMDTESPSAFKDLGVNIETAILATAEAKTGSLSMPVATVLTKPTGDPQSYDSGSKAPQDEIVPPTLEANQNPVASKSPVENSTCSVCNSLSHVSSKCPQKPQREIPKKKTRRGRSKDKQQQQQQQWQVVNTQHTVEQNHIIAPPAHGKGDQVQIVTANDSKLGTHSDKVRGETSGSALYLQSRKPRNGSGDSRHSGSDVQPDSSDVESSDSELEE</sequence>
<feature type="region of interest" description="Disordered" evidence="1">
    <location>
        <begin position="174"/>
        <end position="264"/>
    </location>
</feature>
<dbReference type="AlphaFoldDB" id="A0A3P5ZQ95"/>
<protein>
    <recommendedName>
        <fullName evidence="4">CCHC-type domain-containing protein</fullName>
    </recommendedName>
</protein>
<dbReference type="EMBL" id="LR031571">
    <property type="protein sequence ID" value="VDC74480.1"/>
    <property type="molecule type" value="Genomic_DNA"/>
</dbReference>
<reference evidence="3" key="1">
    <citation type="submission" date="2018-11" db="EMBL/GenBank/DDBJ databases">
        <authorList>
            <consortium name="Genoscope - CEA"/>
            <person name="William W."/>
        </authorList>
    </citation>
    <scope>NUCLEOTIDE SEQUENCE</scope>
</reference>
<evidence type="ECO:0000313" key="3">
    <source>
        <dbReference type="EMBL" id="VDC74480.1"/>
    </source>
</evidence>
<feature type="non-terminal residue" evidence="3">
    <location>
        <position position="351"/>
    </location>
</feature>
<accession>A0A3P5ZQ95</accession>
<feature type="compositionally biased region" description="Acidic residues" evidence="1">
    <location>
        <begin position="340"/>
        <end position="351"/>
    </location>
</feature>
<feature type="compositionally biased region" description="Low complexity" evidence="1">
    <location>
        <begin position="11"/>
        <end position="37"/>
    </location>
</feature>
<organism evidence="3">
    <name type="scientific">Brassica campestris</name>
    <name type="common">Field mustard</name>
    <dbReference type="NCBI Taxonomy" id="3711"/>
    <lineage>
        <taxon>Eukaryota</taxon>
        <taxon>Viridiplantae</taxon>
        <taxon>Streptophyta</taxon>
        <taxon>Embryophyta</taxon>
        <taxon>Tracheophyta</taxon>
        <taxon>Spermatophyta</taxon>
        <taxon>Magnoliopsida</taxon>
        <taxon>eudicotyledons</taxon>
        <taxon>Gunneridae</taxon>
        <taxon>Pentapetalae</taxon>
        <taxon>rosids</taxon>
        <taxon>malvids</taxon>
        <taxon>Brassicales</taxon>
        <taxon>Brassicaceae</taxon>
        <taxon>Brassiceae</taxon>
        <taxon>Brassica</taxon>
    </lineage>
</organism>
<evidence type="ECO:0008006" key="4">
    <source>
        <dbReference type="Google" id="ProtNLM"/>
    </source>
</evidence>
<feature type="compositionally biased region" description="Basic and acidic residues" evidence="1">
    <location>
        <begin position="298"/>
        <end position="307"/>
    </location>
</feature>
<dbReference type="EMBL" id="LS974617">
    <property type="protein sequence ID" value="CAG7886956.1"/>
    <property type="molecule type" value="Genomic_DNA"/>
</dbReference>
<gene>
    <name evidence="3" type="ORF">BRAA01T00982Z</name>
    <name evidence="2" type="ORF">BRAPAZ1V2_A01P10320.2</name>
</gene>